<gene>
    <name evidence="1" type="ORF">ACFQ11_09395</name>
</gene>
<reference evidence="2" key="1">
    <citation type="journal article" date="2019" name="Int. J. Syst. Evol. Microbiol.">
        <title>The Global Catalogue of Microorganisms (GCM) 10K type strain sequencing project: providing services to taxonomists for standard genome sequencing and annotation.</title>
        <authorList>
            <consortium name="The Broad Institute Genomics Platform"/>
            <consortium name="The Broad Institute Genome Sequencing Center for Infectious Disease"/>
            <person name="Wu L."/>
            <person name="Ma J."/>
        </authorList>
    </citation>
    <scope>NUCLEOTIDE SEQUENCE [LARGE SCALE GENOMIC DNA]</scope>
    <source>
        <strain evidence="2">JCM 31202</strain>
    </source>
</reference>
<name>A0ABW3EJT0_9ACTN</name>
<dbReference type="Proteomes" id="UP001596972">
    <property type="component" value="Unassembled WGS sequence"/>
</dbReference>
<dbReference type="RefSeq" id="WP_378297602.1">
    <property type="nucleotide sequence ID" value="NZ_JBHTJA010000012.1"/>
</dbReference>
<dbReference type="EMBL" id="JBHTJA010000012">
    <property type="protein sequence ID" value="MFD0900603.1"/>
    <property type="molecule type" value="Genomic_DNA"/>
</dbReference>
<protein>
    <recommendedName>
        <fullName evidence="3">NYN domain-containing protein</fullName>
    </recommendedName>
</protein>
<evidence type="ECO:0000313" key="2">
    <source>
        <dbReference type="Proteomes" id="UP001596972"/>
    </source>
</evidence>
<evidence type="ECO:0000313" key="1">
    <source>
        <dbReference type="EMBL" id="MFD0900603.1"/>
    </source>
</evidence>
<keyword evidence="2" id="KW-1185">Reference proteome</keyword>
<proteinExistence type="predicted"/>
<evidence type="ECO:0008006" key="3">
    <source>
        <dbReference type="Google" id="ProtNLM"/>
    </source>
</evidence>
<comment type="caution">
    <text evidence="1">The sequence shown here is derived from an EMBL/GenBank/DDBJ whole genome shotgun (WGS) entry which is preliminary data.</text>
</comment>
<sequence>MQPRLVFGVDIENFGGRIAKMQDDAQRDLARVLGRAALATGVDPRRWRLQPGGDGALVVLPEGIDYARIVGRLPANIERELARLARAGRPGPRLRLRLAVHYGFVVTSPVSPFGPAGDAPVLVARLLDAEPVRRRLAERPDRDLALVVSDRIYREVVGSGLCALREADFRRVDLRVKGREYRGHLHEPSGRSRLG</sequence>
<organism evidence="1 2">
    <name type="scientific">Actinomadura sediminis</name>
    <dbReference type="NCBI Taxonomy" id="1038904"/>
    <lineage>
        <taxon>Bacteria</taxon>
        <taxon>Bacillati</taxon>
        <taxon>Actinomycetota</taxon>
        <taxon>Actinomycetes</taxon>
        <taxon>Streptosporangiales</taxon>
        <taxon>Thermomonosporaceae</taxon>
        <taxon>Actinomadura</taxon>
    </lineage>
</organism>
<accession>A0ABW3EJT0</accession>